<keyword evidence="1" id="KW-0489">Methyltransferase</keyword>
<dbReference type="GO" id="GO:0008168">
    <property type="term" value="F:methyltransferase activity"/>
    <property type="evidence" value="ECO:0007669"/>
    <property type="project" value="UniProtKB-KW"/>
</dbReference>
<dbReference type="GO" id="GO:0032259">
    <property type="term" value="P:methylation"/>
    <property type="evidence" value="ECO:0007669"/>
    <property type="project" value="UniProtKB-KW"/>
</dbReference>
<accession>A0ABV8G582</accession>
<dbReference type="Gene3D" id="3.40.50.150">
    <property type="entry name" value="Vaccinia Virus protein VP39"/>
    <property type="match status" value="1"/>
</dbReference>
<sequence>MHRRAVRNLAMLESTQARITRIFDAAAGGKNNFLADKDMVRHFDQVTPVITTAARAVIEFLSRVIGHLAAEEGVDQFMIVGSGVPSGLPAGHRLHDIARDACASPSLRVLYVENNPMVVAMARATIEPFTDTVRVLDGDVREIDEMLRDRVVQTFLDWDRPVAVLLLSTHSLDDDEHAHYVIKRLRHAAPKGSFLGLLHTSFDGVPPELLPAIRDLLTMTLPRLAIRSREEVAALLEGLDLVEPGLVWVPQWRPTGPDLACADEPSTSGNYGALAHIP</sequence>
<organism evidence="1 2">
    <name type="scientific">Nonomuraea purpurea</name>
    <dbReference type="NCBI Taxonomy" id="1849276"/>
    <lineage>
        <taxon>Bacteria</taxon>
        <taxon>Bacillati</taxon>
        <taxon>Actinomycetota</taxon>
        <taxon>Actinomycetes</taxon>
        <taxon>Streptosporangiales</taxon>
        <taxon>Streptosporangiaceae</taxon>
        <taxon>Nonomuraea</taxon>
    </lineage>
</organism>
<comment type="caution">
    <text evidence="1">The sequence shown here is derived from an EMBL/GenBank/DDBJ whole genome shotgun (WGS) entry which is preliminary data.</text>
</comment>
<proteinExistence type="predicted"/>
<name>A0ABV8G582_9ACTN</name>
<dbReference type="EC" id="2.1.1.-" evidence="1"/>
<dbReference type="EMBL" id="JBHSBI010000008">
    <property type="protein sequence ID" value="MFC4009155.1"/>
    <property type="molecule type" value="Genomic_DNA"/>
</dbReference>
<gene>
    <name evidence="1" type="ORF">ACFOY2_18120</name>
</gene>
<dbReference type="InterPro" id="IPR006764">
    <property type="entry name" value="SAM_dep_MeTrfase_SAV2177_type"/>
</dbReference>
<dbReference type="RefSeq" id="WP_379529214.1">
    <property type="nucleotide sequence ID" value="NZ_JBHSBI010000008.1"/>
</dbReference>
<dbReference type="Pfam" id="PF04672">
    <property type="entry name" value="Methyltransf_19"/>
    <property type="match status" value="1"/>
</dbReference>
<evidence type="ECO:0000313" key="2">
    <source>
        <dbReference type="Proteomes" id="UP001595851"/>
    </source>
</evidence>
<dbReference type="InterPro" id="IPR029063">
    <property type="entry name" value="SAM-dependent_MTases_sf"/>
</dbReference>
<evidence type="ECO:0000313" key="1">
    <source>
        <dbReference type="EMBL" id="MFC4009155.1"/>
    </source>
</evidence>
<dbReference type="PIRSF" id="PIRSF017393">
    <property type="entry name" value="MTase_SAV2177"/>
    <property type="match status" value="1"/>
</dbReference>
<dbReference type="Proteomes" id="UP001595851">
    <property type="component" value="Unassembled WGS sequence"/>
</dbReference>
<reference evidence="2" key="1">
    <citation type="journal article" date="2019" name="Int. J. Syst. Evol. Microbiol.">
        <title>The Global Catalogue of Microorganisms (GCM) 10K type strain sequencing project: providing services to taxonomists for standard genome sequencing and annotation.</title>
        <authorList>
            <consortium name="The Broad Institute Genomics Platform"/>
            <consortium name="The Broad Institute Genome Sequencing Center for Infectious Disease"/>
            <person name="Wu L."/>
            <person name="Ma J."/>
        </authorList>
    </citation>
    <scope>NUCLEOTIDE SEQUENCE [LARGE SCALE GENOMIC DNA]</scope>
    <source>
        <strain evidence="2">TBRC 1276</strain>
    </source>
</reference>
<protein>
    <submittedName>
        <fullName evidence="1">SAM-dependent methyltransferase</fullName>
        <ecNumber evidence="1">2.1.1.-</ecNumber>
    </submittedName>
</protein>
<keyword evidence="1" id="KW-0808">Transferase</keyword>
<keyword evidence="2" id="KW-1185">Reference proteome</keyword>
<dbReference type="SUPFAM" id="SSF53335">
    <property type="entry name" value="S-adenosyl-L-methionine-dependent methyltransferases"/>
    <property type="match status" value="1"/>
</dbReference>